<reference evidence="1" key="1">
    <citation type="submission" date="2017-08" db="EMBL/GenBank/DDBJ databases">
        <authorList>
            <person name="Polle J.E."/>
            <person name="Barry K."/>
            <person name="Cushman J."/>
            <person name="Schmutz J."/>
            <person name="Tran D."/>
            <person name="Hathwaick L.T."/>
            <person name="Yim W.C."/>
            <person name="Jenkins J."/>
            <person name="Mckie-Krisberg Z.M."/>
            <person name="Prochnik S."/>
            <person name="Lindquist E."/>
            <person name="Dockter R.B."/>
            <person name="Adam C."/>
            <person name="Molina H."/>
            <person name="Bunkerborg J."/>
            <person name="Jin E."/>
            <person name="Buchheim M."/>
            <person name="Magnuson J."/>
        </authorList>
    </citation>
    <scope>NUCLEOTIDE SEQUENCE</scope>
    <source>
        <strain evidence="1">CCAP 19/18</strain>
    </source>
</reference>
<comment type="caution">
    <text evidence="1">The sequence shown here is derived from an EMBL/GenBank/DDBJ whole genome shotgun (WGS) entry which is preliminary data.</text>
</comment>
<name>A0ABQ7G862_DUNSA</name>
<accession>A0ABQ7G862</accession>
<organism evidence="1 2">
    <name type="scientific">Dunaliella salina</name>
    <name type="common">Green alga</name>
    <name type="synonym">Protococcus salinus</name>
    <dbReference type="NCBI Taxonomy" id="3046"/>
    <lineage>
        <taxon>Eukaryota</taxon>
        <taxon>Viridiplantae</taxon>
        <taxon>Chlorophyta</taxon>
        <taxon>core chlorophytes</taxon>
        <taxon>Chlorophyceae</taxon>
        <taxon>CS clade</taxon>
        <taxon>Chlamydomonadales</taxon>
        <taxon>Dunaliellaceae</taxon>
        <taxon>Dunaliella</taxon>
    </lineage>
</organism>
<evidence type="ECO:0000313" key="2">
    <source>
        <dbReference type="Proteomes" id="UP000815325"/>
    </source>
</evidence>
<protein>
    <recommendedName>
        <fullName evidence="3">Secreted protein</fullName>
    </recommendedName>
</protein>
<sequence>MMISLTEAAWVVFCSTMLIYGQGSSTPWLWLTQTMKVSSRVSLSLYHDDASMEFLEGILKDIPSLSQGASRN</sequence>
<evidence type="ECO:0000313" key="1">
    <source>
        <dbReference type="EMBL" id="KAF5830782.1"/>
    </source>
</evidence>
<dbReference type="Proteomes" id="UP000815325">
    <property type="component" value="Unassembled WGS sequence"/>
</dbReference>
<evidence type="ECO:0008006" key="3">
    <source>
        <dbReference type="Google" id="ProtNLM"/>
    </source>
</evidence>
<gene>
    <name evidence="1" type="ORF">DUNSADRAFT_14065</name>
</gene>
<dbReference type="EMBL" id="MU070007">
    <property type="protein sequence ID" value="KAF5830782.1"/>
    <property type="molecule type" value="Genomic_DNA"/>
</dbReference>
<keyword evidence="2" id="KW-1185">Reference proteome</keyword>
<proteinExistence type="predicted"/>